<dbReference type="AlphaFoldDB" id="A0A0E0M9V3"/>
<keyword evidence="2" id="KW-0009">Actin-binding</keyword>
<dbReference type="eggNOG" id="KOG1735">
    <property type="taxonomic scope" value="Eukaryota"/>
</dbReference>
<reference evidence="4" key="2">
    <citation type="submission" date="2018-05" db="EMBL/GenBank/DDBJ databases">
        <title>OpunRS2 (Oryza punctata Reference Sequence Version 2).</title>
        <authorList>
            <person name="Zhang J."/>
            <person name="Kudrna D."/>
            <person name="Lee S."/>
            <person name="Talag J."/>
            <person name="Welchert J."/>
            <person name="Wing R.A."/>
        </authorList>
    </citation>
    <scope>NUCLEOTIDE SEQUENCE [LARGE SCALE GENOMIC DNA]</scope>
</reference>
<dbReference type="Pfam" id="PF00241">
    <property type="entry name" value="Cofilin_ADF"/>
    <property type="match status" value="2"/>
</dbReference>
<dbReference type="GO" id="GO:0015629">
    <property type="term" value="C:actin cytoskeleton"/>
    <property type="evidence" value="ECO:0007669"/>
    <property type="project" value="InterPro"/>
</dbReference>
<proteinExistence type="inferred from homology"/>
<evidence type="ECO:0000256" key="1">
    <source>
        <dbReference type="ARBA" id="ARBA00006844"/>
    </source>
</evidence>
<sequence length="128" mass="14457">MVVAAAAVLPWGGGSPAWIEVPEKSKSAFWELKRRKVHRYVIFKIDDRREEVVVEKTGAPGESYDDFTASLPADDCRSPSVSRIRAKTIYAVSRNQFRHELDGVHFEIQATDPDDMDLEVLRGRANRA</sequence>
<comment type="similarity">
    <text evidence="1">Belongs to the actin-binding proteins ADF family.</text>
</comment>
<name>A0A0E0M9V3_ORYPU</name>
<organism evidence="4">
    <name type="scientific">Oryza punctata</name>
    <name type="common">Red rice</name>
    <dbReference type="NCBI Taxonomy" id="4537"/>
    <lineage>
        <taxon>Eukaryota</taxon>
        <taxon>Viridiplantae</taxon>
        <taxon>Streptophyta</taxon>
        <taxon>Embryophyta</taxon>
        <taxon>Tracheophyta</taxon>
        <taxon>Spermatophyta</taxon>
        <taxon>Magnoliopsida</taxon>
        <taxon>Liliopsida</taxon>
        <taxon>Poales</taxon>
        <taxon>Poaceae</taxon>
        <taxon>BOP clade</taxon>
        <taxon>Oryzoideae</taxon>
        <taxon>Oryzeae</taxon>
        <taxon>Oryzinae</taxon>
        <taxon>Oryza</taxon>
    </lineage>
</organism>
<dbReference type="OMA" id="SCIRAKT"/>
<evidence type="ECO:0000256" key="2">
    <source>
        <dbReference type="ARBA" id="ARBA00023203"/>
    </source>
</evidence>
<dbReference type="InterPro" id="IPR029006">
    <property type="entry name" value="ADF-H/Gelsolin-like_dom_sf"/>
</dbReference>
<dbReference type="GO" id="GO:0030042">
    <property type="term" value="P:actin filament depolymerization"/>
    <property type="evidence" value="ECO:0007669"/>
    <property type="project" value="InterPro"/>
</dbReference>
<protein>
    <recommendedName>
        <fullName evidence="3">ADF-H domain-containing protein</fullName>
    </recommendedName>
</protein>
<dbReference type="Gramene" id="OPUNC10G14540.1">
    <property type="protein sequence ID" value="OPUNC10G14540.1"/>
    <property type="gene ID" value="OPUNC10G14540"/>
</dbReference>
<dbReference type="HOGENOM" id="CLU_094004_2_3_1"/>
<dbReference type="PANTHER" id="PTHR11913">
    <property type="entry name" value="COFILIN-RELATED"/>
    <property type="match status" value="1"/>
</dbReference>
<evidence type="ECO:0000259" key="3">
    <source>
        <dbReference type="PROSITE" id="PS51263"/>
    </source>
</evidence>
<dbReference type="STRING" id="4537.A0A0E0M9V3"/>
<dbReference type="InterPro" id="IPR002108">
    <property type="entry name" value="ADF-H"/>
</dbReference>
<evidence type="ECO:0000313" key="5">
    <source>
        <dbReference type="Proteomes" id="UP000026962"/>
    </source>
</evidence>
<evidence type="ECO:0000313" key="4">
    <source>
        <dbReference type="EnsemblPlants" id="OPUNC10G14540.1"/>
    </source>
</evidence>
<accession>A0A0E0M9V3</accession>
<dbReference type="Proteomes" id="UP000026962">
    <property type="component" value="Chromosome 10"/>
</dbReference>
<dbReference type="Gene3D" id="3.40.20.10">
    <property type="entry name" value="Severin"/>
    <property type="match status" value="2"/>
</dbReference>
<dbReference type="SUPFAM" id="SSF55753">
    <property type="entry name" value="Actin depolymerizing proteins"/>
    <property type="match status" value="1"/>
</dbReference>
<dbReference type="GO" id="GO:0003779">
    <property type="term" value="F:actin binding"/>
    <property type="evidence" value="ECO:0007669"/>
    <property type="project" value="UniProtKB-KW"/>
</dbReference>
<dbReference type="CDD" id="cd11286">
    <property type="entry name" value="ADF_cofilin_like"/>
    <property type="match status" value="1"/>
</dbReference>
<dbReference type="InterPro" id="IPR017904">
    <property type="entry name" value="ADF/Cofilin"/>
</dbReference>
<dbReference type="EnsemblPlants" id="OPUNC10G14540.1">
    <property type="protein sequence ID" value="OPUNC10G14540.1"/>
    <property type="gene ID" value="OPUNC10G14540"/>
</dbReference>
<feature type="domain" description="ADF-H" evidence="3">
    <location>
        <begin position="16"/>
        <end position="128"/>
    </location>
</feature>
<dbReference type="SMART" id="SM00102">
    <property type="entry name" value="ADF"/>
    <property type="match status" value="1"/>
</dbReference>
<keyword evidence="5" id="KW-1185">Reference proteome</keyword>
<reference evidence="4" key="1">
    <citation type="submission" date="2015-04" db="UniProtKB">
        <authorList>
            <consortium name="EnsemblPlants"/>
        </authorList>
    </citation>
    <scope>IDENTIFICATION</scope>
</reference>
<dbReference type="PROSITE" id="PS51263">
    <property type="entry name" value="ADF_H"/>
    <property type="match status" value="1"/>
</dbReference>